<dbReference type="GO" id="GO:0072344">
    <property type="term" value="P:rescue of stalled ribosome"/>
    <property type="evidence" value="ECO:0007669"/>
    <property type="project" value="TreeGrafter"/>
</dbReference>
<accession>A0A6A6Y0E0</accession>
<feature type="domain" description="NFACT protein C-terminal" evidence="8">
    <location>
        <begin position="1011"/>
        <end position="1115"/>
    </location>
</feature>
<comment type="subcellular location">
    <subcellularLocation>
        <location evidence="1">Cytoplasm</location>
    </subcellularLocation>
</comment>
<dbReference type="Pfam" id="PF05670">
    <property type="entry name" value="NFACT-R_1"/>
    <property type="match status" value="1"/>
</dbReference>
<evidence type="ECO:0000313" key="10">
    <source>
        <dbReference type="Proteomes" id="UP000504636"/>
    </source>
</evidence>
<feature type="compositionally biased region" description="Low complexity" evidence="6">
    <location>
        <begin position="855"/>
        <end position="868"/>
    </location>
</feature>
<feature type="compositionally biased region" description="Basic residues" evidence="6">
    <location>
        <begin position="835"/>
        <end position="850"/>
    </location>
</feature>
<dbReference type="InterPro" id="IPR021846">
    <property type="entry name" value="NFACT-C"/>
</dbReference>
<feature type="domain" description="NFACT RNA-binding" evidence="7">
    <location>
        <begin position="557"/>
        <end position="668"/>
    </location>
</feature>
<keyword evidence="10" id="KW-1185">Reference proteome</keyword>
<name>A0A6A6Y0E0_9PEZI</name>
<gene>
    <name evidence="9 11" type="ORF">BDZ99DRAFT_469162</name>
</gene>
<dbReference type="Pfam" id="PF05833">
    <property type="entry name" value="NFACT_N"/>
    <property type="match status" value="1"/>
</dbReference>
<dbReference type="InterPro" id="IPR008532">
    <property type="entry name" value="NFACT_RNA-bd"/>
</dbReference>
<evidence type="ECO:0000313" key="9">
    <source>
        <dbReference type="EMBL" id="KAF2802120.1"/>
    </source>
</evidence>
<dbReference type="InterPro" id="IPR051608">
    <property type="entry name" value="RQC_Subunit_NEMF"/>
</dbReference>
<dbReference type="FunFam" id="2.30.310.10:FF:000003">
    <property type="entry name" value="Zinc knuckle domain containing protein"/>
    <property type="match status" value="1"/>
</dbReference>
<feature type="compositionally biased region" description="Basic residues" evidence="6">
    <location>
        <begin position="1128"/>
        <end position="1143"/>
    </location>
</feature>
<feature type="compositionally biased region" description="Gly residues" evidence="6">
    <location>
        <begin position="1117"/>
        <end position="1127"/>
    </location>
</feature>
<evidence type="ECO:0000259" key="8">
    <source>
        <dbReference type="Pfam" id="PF11923"/>
    </source>
</evidence>
<comment type="similarity">
    <text evidence="2">Belongs to the NEMF family.</text>
</comment>
<dbReference type="RefSeq" id="XP_033569084.1">
    <property type="nucleotide sequence ID" value="XM_033721434.1"/>
</dbReference>
<feature type="compositionally biased region" description="Acidic residues" evidence="6">
    <location>
        <begin position="782"/>
        <end position="792"/>
    </location>
</feature>
<dbReference type="PANTHER" id="PTHR15239:SF6">
    <property type="entry name" value="RIBOSOME QUALITY CONTROL COMPLEX SUBUNIT NEMF"/>
    <property type="match status" value="1"/>
</dbReference>
<feature type="compositionally biased region" description="Acidic residues" evidence="6">
    <location>
        <begin position="443"/>
        <end position="455"/>
    </location>
</feature>
<dbReference type="OrthoDB" id="207084at2759"/>
<feature type="region of interest" description="Disordered" evidence="6">
    <location>
        <begin position="710"/>
        <end position="1002"/>
    </location>
</feature>
<feature type="compositionally biased region" description="Acidic residues" evidence="6">
    <location>
        <begin position="750"/>
        <end position="760"/>
    </location>
</feature>
<feature type="compositionally biased region" description="Basic and acidic residues" evidence="6">
    <location>
        <begin position="883"/>
        <end position="892"/>
    </location>
</feature>
<evidence type="ECO:0000256" key="1">
    <source>
        <dbReference type="ARBA" id="ARBA00004496"/>
    </source>
</evidence>
<dbReference type="GO" id="GO:0005737">
    <property type="term" value="C:cytoplasm"/>
    <property type="evidence" value="ECO:0007669"/>
    <property type="project" value="UniProtKB-SubCell"/>
</dbReference>
<proteinExistence type="inferred from homology"/>
<dbReference type="GO" id="GO:1990116">
    <property type="term" value="P:ribosome-associated ubiquitin-dependent protein catabolic process"/>
    <property type="evidence" value="ECO:0007669"/>
    <property type="project" value="TreeGrafter"/>
</dbReference>
<evidence type="ECO:0000256" key="4">
    <source>
        <dbReference type="ARBA" id="ARBA00023054"/>
    </source>
</evidence>
<feature type="region of interest" description="Disordered" evidence="6">
    <location>
        <begin position="1117"/>
        <end position="1143"/>
    </location>
</feature>
<feature type="compositionally biased region" description="Basic and acidic residues" evidence="6">
    <location>
        <begin position="949"/>
        <end position="960"/>
    </location>
</feature>
<dbReference type="Pfam" id="PF11923">
    <property type="entry name" value="NFACT-C"/>
    <property type="match status" value="1"/>
</dbReference>
<dbReference type="AlphaFoldDB" id="A0A6A6Y0E0"/>
<dbReference type="Gene3D" id="2.30.310.10">
    <property type="entry name" value="ibrinogen binding protein from staphylococcus aureus domain"/>
    <property type="match status" value="1"/>
</dbReference>
<dbReference type="EMBL" id="MU003725">
    <property type="protein sequence ID" value="KAF2802120.1"/>
    <property type="molecule type" value="Genomic_DNA"/>
</dbReference>
<feature type="region of interest" description="Disordered" evidence="6">
    <location>
        <begin position="443"/>
        <end position="484"/>
    </location>
</feature>
<evidence type="ECO:0000256" key="6">
    <source>
        <dbReference type="SAM" id="MobiDB-lite"/>
    </source>
</evidence>
<dbReference type="Proteomes" id="UP000504636">
    <property type="component" value="Unplaced"/>
</dbReference>
<reference evidence="11" key="2">
    <citation type="submission" date="2020-04" db="EMBL/GenBank/DDBJ databases">
        <authorList>
            <consortium name="NCBI Genome Project"/>
        </authorList>
    </citation>
    <scope>NUCLEOTIDE SEQUENCE</scope>
    <source>
        <strain evidence="11">CBS 304.34</strain>
    </source>
</reference>
<dbReference type="GO" id="GO:0043023">
    <property type="term" value="F:ribosomal large subunit binding"/>
    <property type="evidence" value="ECO:0007669"/>
    <property type="project" value="TreeGrafter"/>
</dbReference>
<dbReference type="GO" id="GO:1990112">
    <property type="term" value="C:RQC complex"/>
    <property type="evidence" value="ECO:0007669"/>
    <property type="project" value="TreeGrafter"/>
</dbReference>
<feature type="compositionally biased region" description="Low complexity" evidence="6">
    <location>
        <begin position="939"/>
        <end position="948"/>
    </location>
</feature>
<evidence type="ECO:0000259" key="7">
    <source>
        <dbReference type="Pfam" id="PF05670"/>
    </source>
</evidence>
<evidence type="ECO:0000256" key="2">
    <source>
        <dbReference type="ARBA" id="ARBA00008318"/>
    </source>
</evidence>
<organism evidence="9">
    <name type="scientific">Mytilinidion resinicola</name>
    <dbReference type="NCBI Taxonomy" id="574789"/>
    <lineage>
        <taxon>Eukaryota</taxon>
        <taxon>Fungi</taxon>
        <taxon>Dikarya</taxon>
        <taxon>Ascomycota</taxon>
        <taxon>Pezizomycotina</taxon>
        <taxon>Dothideomycetes</taxon>
        <taxon>Pleosporomycetidae</taxon>
        <taxon>Mytilinidiales</taxon>
        <taxon>Mytilinidiaceae</taxon>
        <taxon>Mytilinidion</taxon>
    </lineage>
</organism>
<protein>
    <recommendedName>
        <fullName evidence="5">Ribosome quality control complex subunit 2</fullName>
    </recommendedName>
</protein>
<feature type="compositionally biased region" description="Basic and acidic residues" evidence="6">
    <location>
        <begin position="979"/>
        <end position="991"/>
    </location>
</feature>
<evidence type="ECO:0000256" key="3">
    <source>
        <dbReference type="ARBA" id="ARBA00022490"/>
    </source>
</evidence>
<feature type="compositionally biased region" description="Basic residues" evidence="6">
    <location>
        <begin position="907"/>
        <end position="919"/>
    </location>
</feature>
<reference evidence="11" key="3">
    <citation type="submission" date="2025-04" db="UniProtKB">
        <authorList>
            <consortium name="RefSeq"/>
        </authorList>
    </citation>
    <scope>IDENTIFICATION</scope>
    <source>
        <strain evidence="11">CBS 304.34</strain>
    </source>
</reference>
<evidence type="ECO:0000256" key="5">
    <source>
        <dbReference type="ARBA" id="ARBA00070414"/>
    </source>
</evidence>
<reference evidence="9 11" key="1">
    <citation type="journal article" date="2020" name="Stud. Mycol.">
        <title>101 Dothideomycetes genomes: a test case for predicting lifestyles and emergence of pathogens.</title>
        <authorList>
            <person name="Haridas S."/>
            <person name="Albert R."/>
            <person name="Binder M."/>
            <person name="Bloem J."/>
            <person name="Labutti K."/>
            <person name="Salamov A."/>
            <person name="Andreopoulos B."/>
            <person name="Baker S."/>
            <person name="Barry K."/>
            <person name="Bills G."/>
            <person name="Bluhm B."/>
            <person name="Cannon C."/>
            <person name="Castanera R."/>
            <person name="Culley D."/>
            <person name="Daum C."/>
            <person name="Ezra D."/>
            <person name="Gonzalez J."/>
            <person name="Henrissat B."/>
            <person name="Kuo A."/>
            <person name="Liang C."/>
            <person name="Lipzen A."/>
            <person name="Lutzoni F."/>
            <person name="Magnuson J."/>
            <person name="Mondo S."/>
            <person name="Nolan M."/>
            <person name="Ohm R."/>
            <person name="Pangilinan J."/>
            <person name="Park H.-J."/>
            <person name="Ramirez L."/>
            <person name="Alfaro M."/>
            <person name="Sun H."/>
            <person name="Tritt A."/>
            <person name="Yoshinaga Y."/>
            <person name="Zwiers L.-H."/>
            <person name="Turgeon B."/>
            <person name="Goodwin S."/>
            <person name="Spatafora J."/>
            <person name="Crous P."/>
            <person name="Grigoriev I."/>
        </authorList>
    </citation>
    <scope>NUCLEOTIDE SEQUENCE</scope>
    <source>
        <strain evidence="9 11">CBS 304.34</strain>
    </source>
</reference>
<dbReference type="GO" id="GO:0000049">
    <property type="term" value="F:tRNA binding"/>
    <property type="evidence" value="ECO:0007669"/>
    <property type="project" value="TreeGrafter"/>
</dbReference>
<keyword evidence="3" id="KW-0963">Cytoplasm</keyword>
<sequence length="1143" mass="125523">MKQRFSSLDVKVIAHELSKNLCPLRVTNVYDLSSRIFLFKFHKPDQREQLVVDSGFRCHLTSYARSTAAAPSPFVARLRKFLKTRRVTSISQVGTDRIIEFQFSDGLYRVYLEFYAGGNIVLTDENLKILALLRSVDEGAEHEQMRVGSEYNLSLRQNYGGAPPLTKERLKDALQKALDKQQLDTGAIGRNAKKKGKDLIRKALAVSITEYPPLLVDHTLHTVGFDTTLKLEQVLEDDTLLDKLLASFDVAKEVSDEITSGDLARGIILAKPNPAAAVSKDEPSEGASTDKASELLYDDFHPFRPKQFKDSDYTFLEFEGYNKTVDEYFSSIEGQKLESKLYEHERNAKKKLEKARQEHAKRIGGLQQVQELNVRKAEAIQANVDRVQEATAAVNGLIGQGMDWVEIARLIEREQRQGNAVGQMIKLPLKLYENTVTLLLDEPNSESDEEDDEGYETSSVSGDSESEDDKRKKKKPPPKPVDKRLAIDIDLGQSPWVNAKRYFDEKKSAVVKEGKTIQASTMALKSIEKKVTIDLKKGLKQEKAILQPVRKQHWFEKFMYFISSDGYLVIGGKDAQQAEIIYKRYLKKGDVYVHAELHGASSVIIKNNPSTPEAPIPPSTLSQAGNLSVATSDAWDSKAVMSAWWVNANQVSKTTPAGEYLAAGGFIIGGKKNFLPPAQLILGFAVMFQISDESKAKHVKHRLLDEGASERTAAEGAAKYQVEQEQQKPAGFQSDSDSDEDFPDAKLESASDDSDEESETADQSNPLQGRGNSAAPLSVQDSDSEDDEEPEAEAPAIKEPAPDPDLPPAKAGESTDEVDEDVQSLASTAQTDKTGRRHLSARERRLLRKGQHLDSTTTPSGPPSTRGSATNDDERSDLDGALDSDKATDDATSKPSKTSNAPVKPLPRGKRTKAKKKAAKYAEQDEEDRALAMRLLGSKAGQEAAAAEAEAKKKKEEDLVAAKQRRREQHLRVQALGRAAEEARRAAHEGETAGPGADDGAADEEATKLELAGLDAFIGRPLPGDELLEAIPVCAPWSALASYKYKVKLQPGSTKKGKAVKEILSRWDGAFKNPKTVDKTSQDAEYIWPREIDLIKGWKEAEIYGVVPVGKVRVMMAGGGSGGGGGKTPRKGKSGRGGRGSKK</sequence>
<keyword evidence="4" id="KW-0175">Coiled coil</keyword>
<dbReference type="GeneID" id="54462327"/>
<dbReference type="PANTHER" id="PTHR15239">
    <property type="entry name" value="NUCLEAR EXPORT MEDIATOR FACTOR NEMF"/>
    <property type="match status" value="1"/>
</dbReference>
<evidence type="ECO:0000313" key="11">
    <source>
        <dbReference type="RefSeq" id="XP_033569084.1"/>
    </source>
</evidence>